<evidence type="ECO:0000313" key="2">
    <source>
        <dbReference type="EMBL" id="OAI19321.1"/>
    </source>
</evidence>
<gene>
    <name evidence="2" type="ORF">A1507_07100</name>
</gene>
<comment type="caution">
    <text evidence="2">The sequence shown here is derived from an EMBL/GenBank/DDBJ whole genome shotgun (WGS) entry which is preliminary data.</text>
</comment>
<dbReference type="Proteomes" id="UP000077857">
    <property type="component" value="Unassembled WGS sequence"/>
</dbReference>
<keyword evidence="1" id="KW-0812">Transmembrane</keyword>
<dbReference type="EMBL" id="LUUJ01000049">
    <property type="protein sequence ID" value="OAI19321.1"/>
    <property type="molecule type" value="Genomic_DNA"/>
</dbReference>
<organism evidence="2 3">
    <name type="scientific">Methylomonas koyamae</name>
    <dbReference type="NCBI Taxonomy" id="702114"/>
    <lineage>
        <taxon>Bacteria</taxon>
        <taxon>Pseudomonadati</taxon>
        <taxon>Pseudomonadota</taxon>
        <taxon>Gammaproteobacteria</taxon>
        <taxon>Methylococcales</taxon>
        <taxon>Methylococcaceae</taxon>
        <taxon>Methylomonas</taxon>
    </lineage>
</organism>
<keyword evidence="1" id="KW-1133">Transmembrane helix</keyword>
<evidence type="ECO:0000313" key="3">
    <source>
        <dbReference type="Proteomes" id="UP000077857"/>
    </source>
</evidence>
<reference evidence="2 3" key="1">
    <citation type="submission" date="2016-03" db="EMBL/GenBank/DDBJ databases">
        <authorList>
            <person name="Ploux O."/>
        </authorList>
    </citation>
    <scope>NUCLEOTIDE SEQUENCE [LARGE SCALE GENOMIC DNA]</scope>
    <source>
        <strain evidence="2 3">R-45378</strain>
    </source>
</reference>
<feature type="transmembrane region" description="Helical" evidence="1">
    <location>
        <begin position="12"/>
        <end position="37"/>
    </location>
</feature>
<evidence type="ECO:0000256" key="1">
    <source>
        <dbReference type="SAM" id="Phobius"/>
    </source>
</evidence>
<protein>
    <submittedName>
        <fullName evidence="2">Uncharacterized protein</fullName>
    </submittedName>
</protein>
<accession>A0A177NN67</accession>
<name>A0A177NN67_9GAMM</name>
<sequence length="87" mass="10240">MNFSLTEPLGLIFTTLGCISLAILAYRVLSFYLVIFFGKNIRITYIDATGFRKTKKFRLDKDEDLLNLLNEIERNKDLKRHFLGREH</sequence>
<keyword evidence="1" id="KW-0472">Membrane</keyword>
<proteinExistence type="predicted"/>
<dbReference type="AlphaFoldDB" id="A0A177NN67"/>